<feature type="non-terminal residue" evidence="2">
    <location>
        <position position="215"/>
    </location>
</feature>
<dbReference type="InterPro" id="IPR001173">
    <property type="entry name" value="Glyco_trans_2-like"/>
</dbReference>
<gene>
    <name evidence="2" type="ORF">FJZ47_05370</name>
</gene>
<dbReference type="Proteomes" id="UP000712673">
    <property type="component" value="Unassembled WGS sequence"/>
</dbReference>
<protein>
    <submittedName>
        <fullName evidence="2">Glycosyltransferase family 2 protein</fullName>
    </submittedName>
</protein>
<dbReference type="AlphaFoldDB" id="A0A937VY59"/>
<evidence type="ECO:0000313" key="3">
    <source>
        <dbReference type="Proteomes" id="UP000712673"/>
    </source>
</evidence>
<feature type="domain" description="Glycosyltransferase 2-like" evidence="1">
    <location>
        <begin position="24"/>
        <end position="172"/>
    </location>
</feature>
<name>A0A937VY59_UNCTE</name>
<sequence length="215" mass="22865">MSISTITPQAPPQQTDHRAIPGVSVVIPCLNERATIADAVTVAREAFADWPGGATVIVADNGSTDGSADLAQAAGARVVLAPERGYGAYLVYADADLTYDFHEGPQLVRTLHDAQADMVVGSRLRGAIAPGAMPFLHRYLGTPVLTSIINLLFAHRQALTDCNSGFRALRRERFAAWGATSPGMEFASELLVNALCAQAKILEVPVSLHCDRGDR</sequence>
<evidence type="ECO:0000259" key="1">
    <source>
        <dbReference type="Pfam" id="PF00535"/>
    </source>
</evidence>
<dbReference type="Gene3D" id="3.90.550.10">
    <property type="entry name" value="Spore Coat Polysaccharide Biosynthesis Protein SpsA, Chain A"/>
    <property type="match status" value="1"/>
</dbReference>
<dbReference type="EMBL" id="VGLS01000111">
    <property type="protein sequence ID" value="MBM3223221.1"/>
    <property type="molecule type" value="Genomic_DNA"/>
</dbReference>
<dbReference type="SUPFAM" id="SSF53448">
    <property type="entry name" value="Nucleotide-diphospho-sugar transferases"/>
    <property type="match status" value="1"/>
</dbReference>
<organism evidence="2 3">
    <name type="scientific">Tectimicrobiota bacterium</name>
    <dbReference type="NCBI Taxonomy" id="2528274"/>
    <lineage>
        <taxon>Bacteria</taxon>
        <taxon>Pseudomonadati</taxon>
        <taxon>Nitrospinota/Tectimicrobiota group</taxon>
        <taxon>Candidatus Tectimicrobiota</taxon>
    </lineage>
</organism>
<accession>A0A937VY59</accession>
<dbReference type="CDD" id="cd04179">
    <property type="entry name" value="DPM_DPG-synthase_like"/>
    <property type="match status" value="1"/>
</dbReference>
<dbReference type="PANTHER" id="PTHR48090:SF7">
    <property type="entry name" value="RFBJ PROTEIN"/>
    <property type="match status" value="1"/>
</dbReference>
<dbReference type="InterPro" id="IPR050256">
    <property type="entry name" value="Glycosyltransferase_2"/>
</dbReference>
<dbReference type="PANTHER" id="PTHR48090">
    <property type="entry name" value="UNDECAPRENYL-PHOSPHATE 4-DEOXY-4-FORMAMIDO-L-ARABINOSE TRANSFERASE-RELATED"/>
    <property type="match status" value="1"/>
</dbReference>
<proteinExistence type="predicted"/>
<reference evidence="2" key="1">
    <citation type="submission" date="2019-03" db="EMBL/GenBank/DDBJ databases">
        <title>Lake Tanganyika Metagenome-Assembled Genomes (MAGs).</title>
        <authorList>
            <person name="Tran P."/>
        </authorList>
    </citation>
    <scope>NUCLEOTIDE SEQUENCE</scope>
    <source>
        <strain evidence="2">K_DeepCast_65m_m2_066</strain>
    </source>
</reference>
<evidence type="ECO:0000313" key="2">
    <source>
        <dbReference type="EMBL" id="MBM3223221.1"/>
    </source>
</evidence>
<dbReference type="Pfam" id="PF00535">
    <property type="entry name" value="Glycos_transf_2"/>
    <property type="match status" value="1"/>
</dbReference>
<comment type="caution">
    <text evidence="2">The sequence shown here is derived from an EMBL/GenBank/DDBJ whole genome shotgun (WGS) entry which is preliminary data.</text>
</comment>
<dbReference type="InterPro" id="IPR029044">
    <property type="entry name" value="Nucleotide-diphossugar_trans"/>
</dbReference>